<feature type="disulfide bond" evidence="18">
    <location>
        <begin position="491"/>
        <end position="518"/>
    </location>
</feature>
<comment type="caution">
    <text evidence="17">Lacks conserved residue(s) required for the propagation of feature annotation.</text>
</comment>
<feature type="transmembrane region" description="Helical" evidence="19">
    <location>
        <begin position="81"/>
        <end position="104"/>
    </location>
</feature>
<dbReference type="Proteomes" id="UP000515150">
    <property type="component" value="Chromosome 4"/>
</dbReference>
<evidence type="ECO:0000256" key="2">
    <source>
        <dbReference type="ARBA" id="ARBA00007360"/>
    </source>
</evidence>
<evidence type="ECO:0000256" key="17">
    <source>
        <dbReference type="PROSITE-ProRule" id="PRU00076"/>
    </source>
</evidence>
<dbReference type="GO" id="GO:0005886">
    <property type="term" value="C:plasma membrane"/>
    <property type="evidence" value="ECO:0007669"/>
    <property type="project" value="UniProtKB-SubCell"/>
</dbReference>
<feature type="disulfide bond" evidence="18">
    <location>
        <begin position="1605"/>
        <end position="1632"/>
    </location>
</feature>
<dbReference type="Pfam" id="PF00084">
    <property type="entry name" value="Sushi"/>
    <property type="match status" value="16"/>
</dbReference>
<evidence type="ECO:0000256" key="3">
    <source>
        <dbReference type="ARBA" id="ARBA00022475"/>
    </source>
</evidence>
<feature type="domain" description="EGF-like" evidence="20">
    <location>
        <begin position="960"/>
        <end position="995"/>
    </location>
</feature>
<evidence type="ECO:0000256" key="8">
    <source>
        <dbReference type="ARBA" id="ARBA00022729"/>
    </source>
</evidence>
<feature type="disulfide bond" evidence="18">
    <location>
        <begin position="1543"/>
        <end position="1570"/>
    </location>
</feature>
<feature type="domain" description="Sushi" evidence="22">
    <location>
        <begin position="1024"/>
        <end position="1083"/>
    </location>
</feature>
<keyword evidence="7" id="KW-0479">Metal-binding</keyword>
<dbReference type="FunFam" id="2.10.70.10:FF:000001">
    <property type="entry name" value="Selectin P"/>
    <property type="match status" value="8"/>
</dbReference>
<dbReference type="GO" id="GO:0005509">
    <property type="term" value="F:calcium ion binding"/>
    <property type="evidence" value="ECO:0007669"/>
    <property type="project" value="InterPro"/>
</dbReference>
<feature type="domain" description="Sushi" evidence="22">
    <location>
        <begin position="710"/>
        <end position="769"/>
    </location>
</feature>
<protein>
    <submittedName>
        <fullName evidence="24">Uncharacterized protein LOC114854789</fullName>
    </submittedName>
</protein>
<keyword evidence="12" id="KW-0130">Cell adhesion</keyword>
<feature type="disulfide bond" evidence="18">
    <location>
        <begin position="302"/>
        <end position="329"/>
    </location>
</feature>
<dbReference type="Gene3D" id="2.10.25.10">
    <property type="entry name" value="Laminin"/>
    <property type="match status" value="1"/>
</dbReference>
<feature type="domain" description="Sushi" evidence="22">
    <location>
        <begin position="1697"/>
        <end position="1758"/>
    </location>
</feature>
<dbReference type="InterPro" id="IPR000742">
    <property type="entry name" value="EGF"/>
</dbReference>
<dbReference type="PROSITE" id="PS50026">
    <property type="entry name" value="EGF_3"/>
    <property type="match status" value="3"/>
</dbReference>
<dbReference type="PANTHER" id="PTHR19325:SF569">
    <property type="entry name" value="COMPLEMENT COMPONENT 4 BINDING PROTEIN, SECRETORY-RELATED"/>
    <property type="match status" value="1"/>
</dbReference>
<dbReference type="SUPFAM" id="SSF57535">
    <property type="entry name" value="Complement control module/SCR domain"/>
    <property type="match status" value="16"/>
</dbReference>
<feature type="domain" description="Sushi" evidence="22">
    <location>
        <begin position="1511"/>
        <end position="1572"/>
    </location>
</feature>
<evidence type="ECO:0000256" key="10">
    <source>
        <dbReference type="ARBA" id="ARBA00022737"/>
    </source>
</evidence>
<evidence type="ECO:0000256" key="13">
    <source>
        <dbReference type="ARBA" id="ARBA00022989"/>
    </source>
</evidence>
<dbReference type="SMART" id="SM00034">
    <property type="entry name" value="CLECT"/>
    <property type="match status" value="3"/>
</dbReference>
<feature type="domain" description="Sushi" evidence="22">
    <location>
        <begin position="1324"/>
        <end position="1385"/>
    </location>
</feature>
<evidence type="ECO:0000256" key="1">
    <source>
        <dbReference type="ARBA" id="ARBA00004251"/>
    </source>
</evidence>
<evidence type="ECO:0000313" key="23">
    <source>
        <dbReference type="Proteomes" id="UP000515150"/>
    </source>
</evidence>
<dbReference type="PROSITE" id="PS00022">
    <property type="entry name" value="EGF_1"/>
    <property type="match status" value="3"/>
</dbReference>
<feature type="disulfide bond" evidence="17">
    <location>
        <begin position="964"/>
        <end position="974"/>
    </location>
</feature>
<evidence type="ECO:0000256" key="15">
    <source>
        <dbReference type="ARBA" id="ARBA00023157"/>
    </source>
</evidence>
<feature type="disulfide bond" evidence="18">
    <location>
        <begin position="1419"/>
        <end position="1446"/>
    </location>
</feature>
<feature type="domain" description="Sushi" evidence="22">
    <location>
        <begin position="648"/>
        <end position="709"/>
    </location>
</feature>
<feature type="transmembrane region" description="Helical" evidence="19">
    <location>
        <begin position="1765"/>
        <end position="1791"/>
    </location>
</feature>
<gene>
    <name evidence="24" type="primary">LOC114854789</name>
</gene>
<feature type="disulfide bond" evidence="18">
    <location>
        <begin position="429"/>
        <end position="456"/>
    </location>
</feature>
<feature type="transmembrane region" description="Helical" evidence="19">
    <location>
        <begin position="772"/>
        <end position="796"/>
    </location>
</feature>
<feature type="disulfide bond" evidence="18">
    <location>
        <begin position="1054"/>
        <end position="1081"/>
    </location>
</feature>
<dbReference type="CDD" id="cd00054">
    <property type="entry name" value="EGF_CA"/>
    <property type="match status" value="2"/>
</dbReference>
<accession>A0A9W2XSN5</accession>
<feature type="transmembrane region" description="Helical" evidence="19">
    <location>
        <begin position="1087"/>
        <end position="1108"/>
    </location>
</feature>
<dbReference type="SUPFAM" id="SSF56436">
    <property type="entry name" value="C-type lectin-like"/>
    <property type="match status" value="3"/>
</dbReference>
<evidence type="ECO:0000256" key="18">
    <source>
        <dbReference type="PROSITE-ProRule" id="PRU00302"/>
    </source>
</evidence>
<dbReference type="SUPFAM" id="SSF57196">
    <property type="entry name" value="EGF/Laminin"/>
    <property type="match status" value="3"/>
</dbReference>
<keyword evidence="6 19" id="KW-0812">Transmembrane</keyword>
<dbReference type="PROSITE" id="PS00615">
    <property type="entry name" value="C_TYPE_LECTIN_1"/>
    <property type="match status" value="2"/>
</dbReference>
<comment type="similarity">
    <text evidence="2">Belongs to the selectin/LECAM family.</text>
</comment>
<evidence type="ECO:0000256" key="9">
    <source>
        <dbReference type="ARBA" id="ARBA00022734"/>
    </source>
</evidence>
<dbReference type="KEGG" id="bspl:114854789"/>
<dbReference type="InterPro" id="IPR035976">
    <property type="entry name" value="Sushi/SCR/CCP_sf"/>
</dbReference>
<dbReference type="FunFam" id="3.10.100.10:FF:000007">
    <property type="entry name" value="L-selectin"/>
    <property type="match status" value="1"/>
</dbReference>
<feature type="domain" description="C-type lectin" evidence="21">
    <location>
        <begin position="837"/>
        <end position="960"/>
    </location>
</feature>
<dbReference type="Gene3D" id="2.10.70.10">
    <property type="entry name" value="Complement Module, domain 1"/>
    <property type="match status" value="16"/>
</dbReference>
<feature type="disulfide bond" evidence="17">
    <location>
        <begin position="234"/>
        <end position="244"/>
    </location>
</feature>
<reference evidence="24" key="1">
    <citation type="submission" date="2025-08" db="UniProtKB">
        <authorList>
            <consortium name="RefSeq"/>
        </authorList>
    </citation>
    <scope>IDENTIFICATION</scope>
</reference>
<keyword evidence="9" id="KW-0430">Lectin</keyword>
<feature type="transmembrane region" description="Helical" evidence="19">
    <location>
        <begin position="1052"/>
        <end position="1075"/>
    </location>
</feature>
<feature type="disulfide bond" evidence="18">
    <location>
        <begin position="1667"/>
        <end position="1694"/>
    </location>
</feature>
<dbReference type="InterPro" id="IPR050350">
    <property type="entry name" value="Compl-Cell_Adhes-Reg"/>
</dbReference>
<evidence type="ECO:0000259" key="22">
    <source>
        <dbReference type="PROSITE" id="PS50923"/>
    </source>
</evidence>
<keyword evidence="8" id="KW-0732">Signal</keyword>
<dbReference type="InterPro" id="IPR001304">
    <property type="entry name" value="C-type_lectin-like"/>
</dbReference>
<dbReference type="GO" id="GO:0007155">
    <property type="term" value="P:cell adhesion"/>
    <property type="evidence" value="ECO:0007669"/>
    <property type="project" value="UniProtKB-KW"/>
</dbReference>
<dbReference type="PANTHER" id="PTHR19325">
    <property type="entry name" value="COMPLEMENT COMPONENT-RELATED SUSHI DOMAIN-CONTAINING"/>
    <property type="match status" value="1"/>
</dbReference>
<dbReference type="PROSITE" id="PS01186">
    <property type="entry name" value="EGF_2"/>
    <property type="match status" value="3"/>
</dbReference>
<evidence type="ECO:0000256" key="11">
    <source>
        <dbReference type="ARBA" id="ARBA00022837"/>
    </source>
</evidence>
<evidence type="ECO:0000256" key="19">
    <source>
        <dbReference type="SAM" id="Phobius"/>
    </source>
</evidence>
<evidence type="ECO:0000313" key="24">
    <source>
        <dbReference type="RefSeq" id="XP_055364610.1"/>
    </source>
</evidence>
<dbReference type="CDD" id="cd00033">
    <property type="entry name" value="CCP"/>
    <property type="match status" value="16"/>
</dbReference>
<feature type="domain" description="C-type lectin" evidence="21">
    <location>
        <begin position="1165"/>
        <end position="1285"/>
    </location>
</feature>
<feature type="domain" description="Sushi" evidence="22">
    <location>
        <begin position="459"/>
        <end position="520"/>
    </location>
</feature>
<dbReference type="InterPro" id="IPR033991">
    <property type="entry name" value="Selectin_CTLD"/>
</dbReference>
<sequence>MTAFLTVSRRKGESFQAGWIRSERRAVGISKERPRCDEKAVGFQESWSCEHKSRLLGAYAHNPLIPTAAVRLKETYGFKMVFSFGVFGRTSLSITLLCSMLFMWTSVEGWSYFYSNNTMTWEQARRWCRNSYTDMVAIQNQDEIKHLNSWLPQKNGYYWIGIRKVNDVWTWVGTNKALTKEATNWAAGEPNNAKNQGGREDCVEMYIKRDKEAGKWNDERCSNRKTALCYAAACKSDSCLHGECVETINSHRCQCLDGFYGEKCEKVVTCEKEEVTVPDKGSVNCTHPFGDFSYNSSCQYSCETGYELSSSRALSCTGSAAWSEPVPTCGLVQCPQLSQPEHGAVSCSDPLGPSSFGSSCEFTCDHGYTIAGSLPSTVQCEATGSWNGSEPFCVAVRCPALQDPVNGAVTCGADADVVFTYGNTCSFSCEPGFRLVGPSAATCTAATEWTEAAPRCEAITCPRPEEEQHLVVQCSESLPELRPSAACSFSCEPGFDLQGAASARCNGNGQWSEAPPSCRVVQCPQLSQPEHGAVSCSDPLGPSSFGSSCEFTCDHGYTIAGSLPSTVQCEATGSWNGSEPFCVAVRCPALQDPVNGAVTCGADADVVFTYGNTCSFSCEPGFRLVGPSAATCTAATEWTEAAPRCEAITCPRPEEEQHLVVQCSESLPELRPSAACSFSCEPGFDLQGAASARCNGNGQWSEAPPSCRAVRCPALEAPENGGINCSASEPEYGSQCSFTCNQDYSLDGHELLTCDRHGNWTRETPVCQASHISAVVSAVAAGGSLFSALSVAMWILKRLRQKANKFELNSNSDIEAPTEIYKTSADNLLRSSLTGFTFSWTYHHMSNTMNWTQARHQCQARFTDLVVIQSQEENDYLVSVLPNRTSSPYYWIGITKTHTKEPWRWVGNNSTWIGERSWAANEPNNNHTTEFCVEIYVNHGKNRGKWNDEKCSNKKYPVCYRAQCNESVCDRGRCRETIGGTACVCEPGFMGHRCQTENDTRGTNDSVSCTSEPGVKADGGQTAPECPRLPPPENGSLRCSGGNHTFNSSCRYACVGGFLLIGPSTVTCGSTGSWSGPRPTCASYKHALMAVAACGAFAVLSCICFCLMKHKRRKKLAQVRQYDEDTSPAHEMFRESGLDRPSLYHRMLIAALLVLVQDLSLSGGAHAWTYTYSTSPNRKWADARQWCRDRFMEMVTGQNQEELHFLNNLLPFNDRYYWIGVHKVAGAWTRAGDGTAVPDHAQNWAPGEPINITGQDCVEVYIKRDEDATKWNNERCRSKKGAVCYSASCTQQPCGPHGDCAEAVGNYSCRCRPGFTGSRCDQAVSCDPLAPPARGSYSCSDPHGSNRFSSSCRFSCDPGFALVGPARLLCQASGHWSRPVPVCRAEQCPALNVTVGAGRLNCSHPVAPYGYNSSCELRCHDGYELVGQRRVVCGPAGRWTAGVPACTTVRCAALTAPPSASMRCQHPLGTNSYGSACIVQCGEGFDLIGTNVTKCSSGGGWSHALPVCQPRRCPALNSSAHGSLRCSHPRGLFSFGSLCSSRCEDGFQPDGTVTTECTSLGTWSADVPRCLARRCPSISSASHGSTVCSNPHAEFSFGSRCTSGCDEGFVLNGTADTECTSSGMWSQEIPPCLAHVCPLLVAPEHGRINCSHPHSPFSFGSRCGFRCNGGFSLGGPPAVTCTSSGLWSRDAPTCQPVRCEPIAASSSLLSANCSHPLGSFSFGSRCSFTCEDGVSLNGTVLLCTSSGRWNGSRPTCTAGPVGAAALLYTGAGAASGVIPLILMGLALSIFIRRRRKGNKIISDVPVWDANENPAFEF</sequence>
<feature type="disulfide bond" evidence="18">
    <location>
        <begin position="740"/>
        <end position="767"/>
    </location>
</feature>
<feature type="domain" description="Sushi" evidence="22">
    <location>
        <begin position="409"/>
        <end position="458"/>
    </location>
</feature>
<dbReference type="PRINTS" id="PR00343">
    <property type="entry name" value="SELECTIN"/>
</dbReference>
<dbReference type="SMART" id="SM00181">
    <property type="entry name" value="EGF"/>
    <property type="match status" value="5"/>
</dbReference>
<feature type="disulfide bond" evidence="17">
    <location>
        <begin position="1311"/>
        <end position="1320"/>
    </location>
</feature>
<dbReference type="SMART" id="SM00179">
    <property type="entry name" value="EGF_CA"/>
    <property type="match status" value="3"/>
</dbReference>
<dbReference type="PROSITE" id="PS50041">
    <property type="entry name" value="C_TYPE_LECTIN_2"/>
    <property type="match status" value="3"/>
</dbReference>
<feature type="disulfide bond" evidence="17">
    <location>
        <begin position="985"/>
        <end position="994"/>
    </location>
</feature>
<evidence type="ECO:0000256" key="7">
    <source>
        <dbReference type="ARBA" id="ARBA00022723"/>
    </source>
</evidence>
<feature type="domain" description="Sushi" evidence="22">
    <location>
        <begin position="1635"/>
        <end position="1696"/>
    </location>
</feature>
<feature type="domain" description="EGF-like" evidence="20">
    <location>
        <begin position="230"/>
        <end position="265"/>
    </location>
</feature>
<dbReference type="Pfam" id="PF00059">
    <property type="entry name" value="Lectin_C"/>
    <property type="match status" value="3"/>
</dbReference>
<evidence type="ECO:0000256" key="4">
    <source>
        <dbReference type="ARBA" id="ARBA00022536"/>
    </source>
</evidence>
<feature type="disulfide bond" evidence="18">
    <location>
        <begin position="680"/>
        <end position="707"/>
    </location>
</feature>
<feature type="disulfide bond" evidence="18">
    <location>
        <begin position="1356"/>
        <end position="1383"/>
    </location>
</feature>
<keyword evidence="10" id="KW-0677">Repeat</keyword>
<dbReference type="OrthoDB" id="406096at2759"/>
<feature type="domain" description="Sushi" evidence="22">
    <location>
        <begin position="1386"/>
        <end position="1448"/>
    </location>
</feature>
<keyword evidence="11" id="KW-0106">Calcium</keyword>
<feature type="domain" description="C-type lectin" evidence="21">
    <location>
        <begin position="107"/>
        <end position="230"/>
    </location>
</feature>
<feature type="disulfide bond" evidence="18">
    <location>
        <begin position="1481"/>
        <end position="1508"/>
    </location>
</feature>
<evidence type="ECO:0000259" key="21">
    <source>
        <dbReference type="PROSITE" id="PS50041"/>
    </source>
</evidence>
<dbReference type="InterPro" id="IPR016187">
    <property type="entry name" value="CTDL_fold"/>
</dbReference>
<dbReference type="SMART" id="SM00032">
    <property type="entry name" value="CCP"/>
    <property type="match status" value="16"/>
</dbReference>
<keyword evidence="16" id="KW-0325">Glycoprotein</keyword>
<dbReference type="InterPro" id="IPR016186">
    <property type="entry name" value="C-type_lectin-like/link_sf"/>
</dbReference>
<feature type="domain" description="Sushi" evidence="22">
    <location>
        <begin position="598"/>
        <end position="647"/>
    </location>
</feature>
<evidence type="ECO:0000256" key="12">
    <source>
        <dbReference type="ARBA" id="ARBA00022889"/>
    </source>
</evidence>
<evidence type="ECO:0000256" key="14">
    <source>
        <dbReference type="ARBA" id="ARBA00023136"/>
    </source>
</evidence>
<keyword evidence="15 17" id="KW-1015">Disulfide bond</keyword>
<keyword evidence="23" id="KW-1185">Reference proteome</keyword>
<evidence type="ECO:0000256" key="5">
    <source>
        <dbReference type="ARBA" id="ARBA00022659"/>
    </source>
</evidence>
<dbReference type="GeneID" id="114854789"/>
<keyword evidence="5 18" id="KW-0768">Sushi</keyword>
<keyword evidence="13 19" id="KW-1133">Transmembrane helix</keyword>
<feature type="transmembrane region" description="Helical" evidence="19">
    <location>
        <begin position="1148"/>
        <end position="1168"/>
    </location>
</feature>
<proteinExistence type="inferred from homology"/>
<dbReference type="CDD" id="cd03592">
    <property type="entry name" value="CLECT_selectins_like"/>
    <property type="match status" value="1"/>
</dbReference>
<evidence type="ECO:0000256" key="16">
    <source>
        <dbReference type="ARBA" id="ARBA00023180"/>
    </source>
</evidence>
<organism evidence="23 24">
    <name type="scientific">Betta splendens</name>
    <name type="common">Siamese fighting fish</name>
    <dbReference type="NCBI Taxonomy" id="158456"/>
    <lineage>
        <taxon>Eukaryota</taxon>
        <taxon>Metazoa</taxon>
        <taxon>Chordata</taxon>
        <taxon>Craniata</taxon>
        <taxon>Vertebrata</taxon>
        <taxon>Euteleostomi</taxon>
        <taxon>Actinopterygii</taxon>
        <taxon>Neopterygii</taxon>
        <taxon>Teleostei</taxon>
        <taxon>Neoteleostei</taxon>
        <taxon>Acanthomorphata</taxon>
        <taxon>Anabantaria</taxon>
        <taxon>Anabantiformes</taxon>
        <taxon>Anabantoidei</taxon>
        <taxon>Osphronemidae</taxon>
        <taxon>Betta</taxon>
    </lineage>
</organism>
<name>A0A9W2XSN5_BETSP</name>
<feature type="domain" description="Sushi" evidence="22">
    <location>
        <begin position="1449"/>
        <end position="1510"/>
    </location>
</feature>
<evidence type="ECO:0000259" key="20">
    <source>
        <dbReference type="PROSITE" id="PS50026"/>
    </source>
</evidence>
<feature type="domain" description="Sushi" evidence="22">
    <location>
        <begin position="268"/>
        <end position="331"/>
    </location>
</feature>
<feature type="domain" description="Sushi" evidence="22">
    <location>
        <begin position="332"/>
        <end position="395"/>
    </location>
</feature>
<comment type="subcellular location">
    <subcellularLocation>
        <location evidence="1">Cell membrane</location>
        <topology evidence="1">Single-pass type I membrane protein</topology>
    </subcellularLocation>
</comment>
<keyword evidence="4 17" id="KW-0245">EGF-like domain</keyword>
<feature type="domain" description="Sushi" evidence="22">
    <location>
        <begin position="521"/>
        <end position="584"/>
    </location>
</feature>
<dbReference type="InterPro" id="IPR018378">
    <property type="entry name" value="C-type_lectin_CS"/>
</dbReference>
<keyword evidence="14 19" id="KW-0472">Membrane</keyword>
<keyword evidence="3" id="KW-1003">Cell membrane</keyword>
<dbReference type="InterPro" id="IPR000436">
    <property type="entry name" value="Sushi_SCR_CCP_dom"/>
</dbReference>
<dbReference type="RefSeq" id="XP_055364610.1">
    <property type="nucleotide sequence ID" value="XM_055508635.1"/>
</dbReference>
<dbReference type="GO" id="GO:0030246">
    <property type="term" value="F:carbohydrate binding"/>
    <property type="evidence" value="ECO:0007669"/>
    <property type="project" value="UniProtKB-KW"/>
</dbReference>
<feature type="disulfide bond" evidence="18">
    <location>
        <begin position="618"/>
        <end position="645"/>
    </location>
</feature>
<feature type="domain" description="Sushi" evidence="22">
    <location>
        <begin position="1573"/>
        <end position="1634"/>
    </location>
</feature>
<dbReference type="InterPro" id="IPR002396">
    <property type="entry name" value="Selectin_superfamily"/>
</dbReference>
<dbReference type="PROSITE" id="PS50923">
    <property type="entry name" value="SUSHI"/>
    <property type="match status" value="16"/>
</dbReference>
<dbReference type="Gene3D" id="3.10.100.10">
    <property type="entry name" value="Mannose-Binding Protein A, subunit A"/>
    <property type="match status" value="3"/>
</dbReference>
<dbReference type="InterPro" id="IPR001881">
    <property type="entry name" value="EGF-like_Ca-bd_dom"/>
</dbReference>
<evidence type="ECO:0000256" key="6">
    <source>
        <dbReference type="ARBA" id="ARBA00022692"/>
    </source>
</evidence>
<feature type="domain" description="EGF-like" evidence="20">
    <location>
        <begin position="1285"/>
        <end position="1321"/>
    </location>
</feature>
<feature type="disulfide bond" evidence="17">
    <location>
        <begin position="255"/>
        <end position="264"/>
    </location>
</feature>